<dbReference type="Gene3D" id="1.25.40.10">
    <property type="entry name" value="Tetratricopeptide repeat domain"/>
    <property type="match status" value="1"/>
</dbReference>
<reference evidence="2" key="1">
    <citation type="submission" date="2020-05" db="EMBL/GenBank/DDBJ databases">
        <authorList>
            <person name="Chiriac C."/>
            <person name="Salcher M."/>
            <person name="Ghai R."/>
            <person name="Kavagutti S V."/>
        </authorList>
    </citation>
    <scope>NUCLEOTIDE SEQUENCE</scope>
</reference>
<dbReference type="Pfam" id="PF14559">
    <property type="entry name" value="TPR_19"/>
    <property type="match status" value="1"/>
</dbReference>
<feature type="coiled-coil region" evidence="1">
    <location>
        <begin position="25"/>
        <end position="52"/>
    </location>
</feature>
<protein>
    <submittedName>
        <fullName evidence="2">Unannotated protein</fullName>
    </submittedName>
</protein>
<dbReference type="AlphaFoldDB" id="A0A6J6JU90"/>
<organism evidence="2">
    <name type="scientific">freshwater metagenome</name>
    <dbReference type="NCBI Taxonomy" id="449393"/>
    <lineage>
        <taxon>unclassified sequences</taxon>
        <taxon>metagenomes</taxon>
        <taxon>ecological metagenomes</taxon>
    </lineage>
</organism>
<keyword evidence="1" id="KW-0175">Coiled coil</keyword>
<evidence type="ECO:0000313" key="2">
    <source>
        <dbReference type="EMBL" id="CAB4640018.1"/>
    </source>
</evidence>
<evidence type="ECO:0000256" key="1">
    <source>
        <dbReference type="SAM" id="Coils"/>
    </source>
</evidence>
<dbReference type="SUPFAM" id="SSF48452">
    <property type="entry name" value="TPR-like"/>
    <property type="match status" value="1"/>
</dbReference>
<name>A0A6J6JU90_9ZZZZ</name>
<gene>
    <name evidence="2" type="ORF">UFOPK2000_01305</name>
</gene>
<dbReference type="InterPro" id="IPR036388">
    <property type="entry name" value="WH-like_DNA-bd_sf"/>
</dbReference>
<proteinExistence type="predicted"/>
<dbReference type="EMBL" id="CAEZVK010000172">
    <property type="protein sequence ID" value="CAB4640018.1"/>
    <property type="molecule type" value="Genomic_DNA"/>
</dbReference>
<dbReference type="Gene3D" id="1.10.10.10">
    <property type="entry name" value="Winged helix-like DNA-binding domain superfamily/Winged helix DNA-binding domain"/>
    <property type="match status" value="1"/>
</dbReference>
<sequence length="336" mass="36142">MLEITSELVGPGPWSDEVAARVILQRSLSAVLASLRGQREEAENQFAAALALSGGQAVDEARVVAYSMRAALASDGLPERALEDVQRARQLSSALGKQELAAVAAIGEGWAHGELGQLDQAAQVLQAASAEVPGNLERSVAQLRLAEVQLRMGDRATARATVDAARETLLEAEARYWGARAVLLTGAIDRDRGGRWLKLARELSLPDPAYDRLFLPEGSLTIDVSSAASVLRDGAPIEFLTRHAEAAVRLLAMSRSNGMSAQELSDVFWPGIPEERQRARLRTLLWQARNSLGADAWRVQRQGNIVVLDTSGVDVFGSITAASLAKEFSARRSSSR</sequence>
<accession>A0A6J6JU90</accession>
<dbReference type="InterPro" id="IPR011990">
    <property type="entry name" value="TPR-like_helical_dom_sf"/>
</dbReference>